<sequence length="166" mass="18898">MRCFQISMTWARARVPPWRGRLCDPVSWRGTCYWHNVGLEECLAECRTAPGLRIFRNLAGQPIRFAAMADVWCFVNASKFLGNKFIVYDSVAGSYPVSRLQTFCSMKVLASMPLMSMDTRLLRSMSLMCMDIRKVKHIAKEADSHTEGLDKIPTAVKKVERSLIES</sequence>
<accession>A0ABQ5BMB1</accession>
<comment type="caution">
    <text evidence="1">The sequence shown here is derived from an EMBL/GenBank/DDBJ whole genome shotgun (WGS) entry which is preliminary data.</text>
</comment>
<name>A0ABQ5BMB1_9ASTR</name>
<proteinExistence type="predicted"/>
<dbReference type="Proteomes" id="UP001151760">
    <property type="component" value="Unassembled WGS sequence"/>
</dbReference>
<keyword evidence="2" id="KW-1185">Reference proteome</keyword>
<evidence type="ECO:0000313" key="1">
    <source>
        <dbReference type="EMBL" id="GJT14718.1"/>
    </source>
</evidence>
<evidence type="ECO:0000313" key="2">
    <source>
        <dbReference type="Proteomes" id="UP001151760"/>
    </source>
</evidence>
<gene>
    <name evidence="1" type="ORF">Tco_0873424</name>
</gene>
<reference evidence="1" key="1">
    <citation type="journal article" date="2022" name="Int. J. Mol. Sci.">
        <title>Draft Genome of Tanacetum Coccineum: Genomic Comparison of Closely Related Tanacetum-Family Plants.</title>
        <authorList>
            <person name="Yamashiro T."/>
            <person name="Shiraishi A."/>
            <person name="Nakayama K."/>
            <person name="Satake H."/>
        </authorList>
    </citation>
    <scope>NUCLEOTIDE SEQUENCE</scope>
</reference>
<organism evidence="1 2">
    <name type="scientific">Tanacetum coccineum</name>
    <dbReference type="NCBI Taxonomy" id="301880"/>
    <lineage>
        <taxon>Eukaryota</taxon>
        <taxon>Viridiplantae</taxon>
        <taxon>Streptophyta</taxon>
        <taxon>Embryophyta</taxon>
        <taxon>Tracheophyta</taxon>
        <taxon>Spermatophyta</taxon>
        <taxon>Magnoliopsida</taxon>
        <taxon>eudicotyledons</taxon>
        <taxon>Gunneridae</taxon>
        <taxon>Pentapetalae</taxon>
        <taxon>asterids</taxon>
        <taxon>campanulids</taxon>
        <taxon>Asterales</taxon>
        <taxon>Asteraceae</taxon>
        <taxon>Asteroideae</taxon>
        <taxon>Anthemideae</taxon>
        <taxon>Anthemidinae</taxon>
        <taxon>Tanacetum</taxon>
    </lineage>
</organism>
<dbReference type="EMBL" id="BQNB010013336">
    <property type="protein sequence ID" value="GJT14718.1"/>
    <property type="molecule type" value="Genomic_DNA"/>
</dbReference>
<protein>
    <submittedName>
        <fullName evidence="1">Uncharacterized protein</fullName>
    </submittedName>
</protein>
<reference evidence="1" key="2">
    <citation type="submission" date="2022-01" db="EMBL/GenBank/DDBJ databases">
        <authorList>
            <person name="Yamashiro T."/>
            <person name="Shiraishi A."/>
            <person name="Satake H."/>
            <person name="Nakayama K."/>
        </authorList>
    </citation>
    <scope>NUCLEOTIDE SEQUENCE</scope>
</reference>